<gene>
    <name evidence="1" type="ORF">DAI18_09330</name>
</gene>
<dbReference type="EMBL" id="CP028519">
    <property type="protein sequence ID" value="AVY96042.1"/>
    <property type="molecule type" value="Genomic_DNA"/>
</dbReference>
<organism evidence="1 2">
    <name type="scientific">Microvirgula aerodenitrificans</name>
    <dbReference type="NCBI Taxonomy" id="57480"/>
    <lineage>
        <taxon>Bacteria</taxon>
        <taxon>Pseudomonadati</taxon>
        <taxon>Pseudomonadota</taxon>
        <taxon>Betaproteobacteria</taxon>
        <taxon>Neisseriales</taxon>
        <taxon>Aquaspirillaceae</taxon>
        <taxon>Microvirgula</taxon>
    </lineage>
</organism>
<evidence type="ECO:0000313" key="1">
    <source>
        <dbReference type="EMBL" id="AVY96042.1"/>
    </source>
</evidence>
<sequence>MKSQDVFLLLKLVALGRHEGTGSGYDYPADDQSVAWSRDIEGGEPVDDPGAGEAPFGRYSARGLARLTGIGKSEVSNVMSRCFFSGLARPGRKGEPPAVNTRALLEFLVYGIRYVFPVRMQETTRGIATCLTAPIFQGKLHSGDAVPVWPYAKGNAAGPAVAPLYKTVPMAVIHDAELYAMLAAVDSIRLGLPRERSLAIAELEKLLRG</sequence>
<reference evidence="1 2" key="1">
    <citation type="submission" date="2018-04" db="EMBL/GenBank/DDBJ databases">
        <title>Denitrifier Microvirgula.</title>
        <authorList>
            <person name="Anderson E."/>
            <person name="Jang J."/>
            <person name="Ishii S."/>
        </authorList>
    </citation>
    <scope>NUCLEOTIDE SEQUENCE [LARGE SCALE GENOMIC DNA]</scope>
    <source>
        <strain evidence="1 2">BE2.4</strain>
    </source>
</reference>
<protein>
    <submittedName>
        <fullName evidence="1">Uncharacterized protein</fullName>
    </submittedName>
</protein>
<name>A0A2S0PFA1_9NEIS</name>
<proteinExistence type="predicted"/>
<dbReference type="Proteomes" id="UP000244173">
    <property type="component" value="Chromosome"/>
</dbReference>
<keyword evidence="2" id="KW-1185">Reference proteome</keyword>
<evidence type="ECO:0000313" key="2">
    <source>
        <dbReference type="Proteomes" id="UP000244173"/>
    </source>
</evidence>
<dbReference type="OrthoDB" id="194359at2"/>
<accession>A0A2S0PFA1</accession>
<dbReference type="STRING" id="1122240.GCA_000620105_02531"/>
<dbReference type="AlphaFoldDB" id="A0A2S0PFA1"/>
<dbReference type="KEGG" id="maer:DAI18_09330"/>